<comment type="similarity">
    <text evidence="1">Belongs to the glycosyltransferase 2 family.</text>
</comment>
<proteinExistence type="inferred from homology"/>
<protein>
    <submittedName>
        <fullName evidence="5">Glycosyltransferase</fullName>
    </submittedName>
</protein>
<name>A0A540VP47_9GAMM</name>
<gene>
    <name evidence="5" type="ORF">FKY71_13665</name>
</gene>
<dbReference type="InterPro" id="IPR001173">
    <property type="entry name" value="Glyco_trans_2-like"/>
</dbReference>
<dbReference type="Proteomes" id="UP000315400">
    <property type="component" value="Unassembled WGS sequence"/>
</dbReference>
<dbReference type="PANTHER" id="PTHR43685">
    <property type="entry name" value="GLYCOSYLTRANSFERASE"/>
    <property type="match status" value="1"/>
</dbReference>
<evidence type="ECO:0000259" key="4">
    <source>
        <dbReference type="Pfam" id="PF00535"/>
    </source>
</evidence>
<comment type="caution">
    <text evidence="5">The sequence shown here is derived from an EMBL/GenBank/DDBJ whole genome shotgun (WGS) entry which is preliminary data.</text>
</comment>
<dbReference type="EMBL" id="VIFK01000195">
    <property type="protein sequence ID" value="TQE98476.1"/>
    <property type="molecule type" value="Genomic_DNA"/>
</dbReference>
<evidence type="ECO:0000313" key="5">
    <source>
        <dbReference type="EMBL" id="TQE98476.1"/>
    </source>
</evidence>
<dbReference type="GO" id="GO:0016757">
    <property type="term" value="F:glycosyltransferase activity"/>
    <property type="evidence" value="ECO:0007669"/>
    <property type="project" value="UniProtKB-KW"/>
</dbReference>
<keyword evidence="2" id="KW-0328">Glycosyltransferase</keyword>
<evidence type="ECO:0000256" key="1">
    <source>
        <dbReference type="ARBA" id="ARBA00006739"/>
    </source>
</evidence>
<dbReference type="Pfam" id="PF00535">
    <property type="entry name" value="Glycos_transf_2"/>
    <property type="match status" value="1"/>
</dbReference>
<keyword evidence="3 5" id="KW-0808">Transferase</keyword>
<dbReference type="AlphaFoldDB" id="A0A540VP47"/>
<feature type="domain" description="Glycosyltransferase 2-like" evidence="4">
    <location>
        <begin position="6"/>
        <end position="165"/>
    </location>
</feature>
<accession>A0A540VP47</accession>
<reference evidence="5 6" key="1">
    <citation type="submission" date="2019-06" db="EMBL/GenBank/DDBJ databases">
        <title>Metagenome assembled Genome of Spiribacter salinus SL48-SHIP from the microbial mat of Salt Lake 48 (Novosibirsk region, Russia).</title>
        <authorList>
            <person name="Shipova A."/>
            <person name="Rozanov A.S."/>
            <person name="Bryanskaya A.V."/>
            <person name="Peltek S.E."/>
        </authorList>
    </citation>
    <scope>NUCLEOTIDE SEQUENCE [LARGE SCALE GENOMIC DNA]</scope>
    <source>
        <strain evidence="5">SL48-SHIP-2</strain>
    </source>
</reference>
<evidence type="ECO:0000256" key="3">
    <source>
        <dbReference type="ARBA" id="ARBA00022679"/>
    </source>
</evidence>
<evidence type="ECO:0000256" key="2">
    <source>
        <dbReference type="ARBA" id="ARBA00022676"/>
    </source>
</evidence>
<dbReference type="SUPFAM" id="SSF53448">
    <property type="entry name" value="Nucleotide-diphospho-sugar transferases"/>
    <property type="match status" value="1"/>
</dbReference>
<dbReference type="PANTHER" id="PTHR43685:SF5">
    <property type="entry name" value="GLYCOSYLTRANSFERASE EPSE-RELATED"/>
    <property type="match status" value="1"/>
</dbReference>
<dbReference type="InterPro" id="IPR029044">
    <property type="entry name" value="Nucleotide-diphossugar_trans"/>
</dbReference>
<evidence type="ECO:0000313" key="6">
    <source>
        <dbReference type="Proteomes" id="UP000315400"/>
    </source>
</evidence>
<dbReference type="InterPro" id="IPR050834">
    <property type="entry name" value="Glycosyltransf_2"/>
</dbReference>
<dbReference type="Gene3D" id="3.90.550.10">
    <property type="entry name" value="Spore Coat Polysaccharide Biosynthesis Protein SpsA, Chain A"/>
    <property type="match status" value="1"/>
</dbReference>
<sequence length="306" mass="34383">MAKVAVVMAVYNGERWLAEAIESVLVQTFADFELLIHDDGSTDNSLKILRDYAATDARITVTTGTNEGLAATLNRLIGTARAPFLARMDADDICLPDRFAKQVAYLDENPDCAVLGACETTIDAAGRRIAKIRVPLTHEEIDANNLRGVTSITHPTVMMRRDTVLRCGYDPTYPTSQDLDLWLRMAEIGRLANLPDIVLEFRIHGGSISGSKQDLQRQMCRRACEAAWARRGLTGMTFDYSDWRMADTPESRRAFHLRYGWQAWNHGYRDTWRHYALRSVADAPLSVEAWKLLIAGAIKRPRRKGA</sequence>
<organism evidence="5 6">
    <name type="scientific">Spiribacter salinus</name>
    <dbReference type="NCBI Taxonomy" id="1335746"/>
    <lineage>
        <taxon>Bacteria</taxon>
        <taxon>Pseudomonadati</taxon>
        <taxon>Pseudomonadota</taxon>
        <taxon>Gammaproteobacteria</taxon>
        <taxon>Chromatiales</taxon>
        <taxon>Ectothiorhodospiraceae</taxon>
        <taxon>Spiribacter</taxon>
    </lineage>
</organism>